<dbReference type="CDD" id="cd16262">
    <property type="entry name" value="EFG_III"/>
    <property type="match status" value="1"/>
</dbReference>
<dbReference type="GO" id="GO:0005525">
    <property type="term" value="F:GTP binding"/>
    <property type="evidence" value="ECO:0007669"/>
    <property type="project" value="UniProtKB-UniRule"/>
</dbReference>
<dbReference type="SMART" id="SM00838">
    <property type="entry name" value="EFG_C"/>
    <property type="match status" value="1"/>
</dbReference>
<evidence type="ECO:0000256" key="4">
    <source>
        <dbReference type="ARBA" id="ARBA00022917"/>
    </source>
</evidence>
<name>A0A2S8GVG6_9BACT</name>
<dbReference type="InterPro" id="IPR009022">
    <property type="entry name" value="EFG_III"/>
</dbReference>
<dbReference type="Pfam" id="PF22042">
    <property type="entry name" value="EF-G_D2"/>
    <property type="match status" value="1"/>
</dbReference>
<dbReference type="GO" id="GO:0003746">
    <property type="term" value="F:translation elongation factor activity"/>
    <property type="evidence" value="ECO:0007669"/>
    <property type="project" value="UniProtKB-UniRule"/>
</dbReference>
<dbReference type="PROSITE" id="PS00301">
    <property type="entry name" value="G_TR_1"/>
    <property type="match status" value="1"/>
</dbReference>
<accession>A0A2S8GVG6</accession>
<dbReference type="InterPro" id="IPR005225">
    <property type="entry name" value="Small_GTP-bd"/>
</dbReference>
<dbReference type="Proteomes" id="UP000237819">
    <property type="component" value="Unassembled WGS sequence"/>
</dbReference>
<dbReference type="Gene3D" id="3.40.50.300">
    <property type="entry name" value="P-loop containing nucleotide triphosphate hydrolases"/>
    <property type="match status" value="1"/>
</dbReference>
<dbReference type="CDD" id="cd01886">
    <property type="entry name" value="EF-G"/>
    <property type="match status" value="1"/>
</dbReference>
<dbReference type="InterPro" id="IPR020568">
    <property type="entry name" value="Ribosomal_Su5_D2-typ_SF"/>
</dbReference>
<dbReference type="InterPro" id="IPR031157">
    <property type="entry name" value="G_TR_CS"/>
</dbReference>
<dbReference type="RefSeq" id="WP_105333562.1">
    <property type="nucleotide sequence ID" value="NZ_PUHZ01000002.1"/>
</dbReference>
<evidence type="ECO:0000256" key="3">
    <source>
        <dbReference type="ARBA" id="ARBA00022768"/>
    </source>
</evidence>
<dbReference type="SMART" id="SM00889">
    <property type="entry name" value="EFG_IV"/>
    <property type="match status" value="1"/>
</dbReference>
<dbReference type="NCBIfam" id="TIGR00231">
    <property type="entry name" value="small_GTP"/>
    <property type="match status" value="1"/>
</dbReference>
<dbReference type="AlphaFoldDB" id="A0A2S8GVG6"/>
<dbReference type="GO" id="GO:0032790">
    <property type="term" value="P:ribosome disassembly"/>
    <property type="evidence" value="ECO:0007669"/>
    <property type="project" value="TreeGrafter"/>
</dbReference>
<gene>
    <name evidence="11" type="primary">fusA</name>
    <name evidence="11" type="ORF">C5Y93_01230</name>
    <name evidence="10" type="ORF">C5Y98_12830</name>
</gene>
<evidence type="ECO:0000256" key="2">
    <source>
        <dbReference type="ARBA" id="ARBA00022741"/>
    </source>
</evidence>
<dbReference type="CDD" id="cd01680">
    <property type="entry name" value="EFG_like_IV"/>
    <property type="match status" value="1"/>
</dbReference>
<dbReference type="InterPro" id="IPR000795">
    <property type="entry name" value="T_Tr_GTP-bd_dom"/>
</dbReference>
<evidence type="ECO:0000313" key="13">
    <source>
        <dbReference type="Proteomes" id="UP000239388"/>
    </source>
</evidence>
<dbReference type="FunFam" id="3.30.70.240:FF:000001">
    <property type="entry name" value="Elongation factor G"/>
    <property type="match status" value="1"/>
</dbReference>
<dbReference type="PANTHER" id="PTHR43261:SF1">
    <property type="entry name" value="RIBOSOME-RELEASING FACTOR 2, MITOCHONDRIAL"/>
    <property type="match status" value="1"/>
</dbReference>
<dbReference type="InterPro" id="IPR014721">
    <property type="entry name" value="Ribsml_uS5_D2-typ_fold_subgr"/>
</dbReference>
<dbReference type="NCBIfam" id="NF009381">
    <property type="entry name" value="PRK12740.1-5"/>
    <property type="match status" value="1"/>
</dbReference>
<feature type="region of interest" description="Disordered" evidence="8">
    <location>
        <begin position="286"/>
        <end position="310"/>
    </location>
</feature>
<dbReference type="Pfam" id="PF14492">
    <property type="entry name" value="EFG_III"/>
    <property type="match status" value="1"/>
</dbReference>
<dbReference type="InterPro" id="IPR035649">
    <property type="entry name" value="EFG_V"/>
</dbReference>
<feature type="domain" description="Tr-type G" evidence="9">
    <location>
        <begin position="6"/>
        <end position="286"/>
    </location>
</feature>
<dbReference type="InterPro" id="IPR053905">
    <property type="entry name" value="EF-G-like_DII"/>
</dbReference>
<proteinExistence type="inferred from homology"/>
<dbReference type="SUPFAM" id="SSF54211">
    <property type="entry name" value="Ribosomal protein S5 domain 2-like"/>
    <property type="match status" value="1"/>
</dbReference>
<dbReference type="InterPro" id="IPR041095">
    <property type="entry name" value="EFG_II"/>
</dbReference>
<dbReference type="SUPFAM" id="SSF54980">
    <property type="entry name" value="EF-G C-terminal domain-like"/>
    <property type="match status" value="2"/>
</dbReference>
<evidence type="ECO:0000256" key="8">
    <source>
        <dbReference type="SAM" id="MobiDB-lite"/>
    </source>
</evidence>
<dbReference type="InterPro" id="IPR035647">
    <property type="entry name" value="EFG_III/V"/>
</dbReference>
<keyword evidence="5" id="KW-0342">GTP-binding</keyword>
<sequence length="693" mass="76422">MNRKLETIRNIGVIAHIDAGKTTVTERMLYYSGTSHRVGAVDKGTTETDFDEEERERGITIYSACVTFQWRGHVVNLIDTPGHVDFTAEVERCLRVLDGGVVVFSAREGVEAQSETVWRQANRYKVPRFAFINKMDREGANFEGTLAEIRNRLKANPVAIQIPIGAGPPHLADAFRGVIDLVEMKLLSFDNDVSPPAVKMSEIPEDQLERAQEWRDKMLEPLYDFNEELMELSLADEAIPVDMIRKTLRQATLAHQIQPVLCGSALDGIGVQPVLDAVTYYLPSPQDIPPVEGTNPAKKDAKETRAPDPDEPFCGLVFKILPAKHGDMTWVRIYSGTLKQNSRLLNPGQDIKENCAQLWHIQAARKDQVETAGAGDIVGVIGLRHSVTGDTLCDTKAPILLESIEFPETVISMAIEPESSAERDKLSDTLEMMKRQDPTFRAIESKDTGQTIISGMGELHLEVIRHRLLRDFKLDVKVHKPRVSYRETVGGSAKVTGECHRMVGGQQLFAKVTIQLEHVDNPAQPVIVMTKCSNENVPFHLIEAAMEELRQRGAGGGVIGGFPLGDIRITVLDGEMAEVGSNDTAFAIAAGDAFEKAMKAARPVLLEPIMKLQIVTPEENLGDFVGDIMKRRGEIAKTESRNGEALIEAHAPLAELFGYSSAMRSLSQGRASSSMEPLKYAPAPQEVANTFLM</sequence>
<reference evidence="12 13" key="1">
    <citation type="submission" date="2018-02" db="EMBL/GenBank/DDBJ databases">
        <title>Comparative genomes isolates from brazilian mangrove.</title>
        <authorList>
            <person name="Araujo J.E."/>
            <person name="Taketani R.G."/>
            <person name="Silva M.C.P."/>
            <person name="Loureco M.V."/>
            <person name="Andreote F.D."/>
        </authorList>
    </citation>
    <scope>NUCLEOTIDE SEQUENCE [LARGE SCALE GENOMIC DNA]</scope>
    <source>
        <strain evidence="10 13">NAP PRIS-MGV</strain>
        <strain evidence="11 12">Nap-Phe MGV</strain>
    </source>
</reference>
<dbReference type="CDD" id="cd03713">
    <property type="entry name" value="EFG_mtEFG_C"/>
    <property type="match status" value="1"/>
</dbReference>
<evidence type="ECO:0000256" key="7">
    <source>
        <dbReference type="NCBIfam" id="TIGR00484"/>
    </source>
</evidence>
<dbReference type="Proteomes" id="UP000239388">
    <property type="component" value="Unassembled WGS sequence"/>
</dbReference>
<dbReference type="EMBL" id="PUHZ01000002">
    <property type="protein sequence ID" value="PQO48034.1"/>
    <property type="molecule type" value="Genomic_DNA"/>
</dbReference>
<evidence type="ECO:0000313" key="10">
    <source>
        <dbReference type="EMBL" id="PQO35525.1"/>
    </source>
</evidence>
<dbReference type="Gene3D" id="3.30.70.870">
    <property type="entry name" value="Elongation Factor G (Translational Gtpase), domain 3"/>
    <property type="match status" value="1"/>
</dbReference>
<keyword evidence="2" id="KW-0547">Nucleotide-binding</keyword>
<dbReference type="InterPro" id="IPR005517">
    <property type="entry name" value="Transl_elong_EFG/EF2_IV"/>
</dbReference>
<dbReference type="NCBIfam" id="TIGR00484">
    <property type="entry name" value="EF-G"/>
    <property type="match status" value="1"/>
</dbReference>
<dbReference type="InterPro" id="IPR000640">
    <property type="entry name" value="EFG_V-like"/>
</dbReference>
<dbReference type="FunFam" id="3.40.50.300:FF:000029">
    <property type="entry name" value="Elongation factor G"/>
    <property type="match status" value="1"/>
</dbReference>
<dbReference type="OrthoDB" id="9804431at2"/>
<comment type="similarity">
    <text evidence="1">Belongs to the TRAFAC class translation factor GTPase superfamily. Classic translation factor GTPase family. EF-G/EF-2 subfamily.</text>
</comment>
<evidence type="ECO:0000259" key="9">
    <source>
        <dbReference type="PROSITE" id="PS51722"/>
    </source>
</evidence>
<dbReference type="Pfam" id="PF00679">
    <property type="entry name" value="EFG_C"/>
    <property type="match status" value="1"/>
</dbReference>
<dbReference type="SUPFAM" id="SSF50447">
    <property type="entry name" value="Translation proteins"/>
    <property type="match status" value="1"/>
</dbReference>
<feature type="compositionally biased region" description="Basic and acidic residues" evidence="8">
    <location>
        <begin position="297"/>
        <end position="308"/>
    </location>
</feature>
<comment type="caution">
    <text evidence="11">The sequence shown here is derived from an EMBL/GenBank/DDBJ whole genome shotgun (WGS) entry which is preliminary data.</text>
</comment>
<dbReference type="PRINTS" id="PR00315">
    <property type="entry name" value="ELONGATNFCT"/>
</dbReference>
<evidence type="ECO:0000313" key="11">
    <source>
        <dbReference type="EMBL" id="PQO48034.1"/>
    </source>
</evidence>
<evidence type="ECO:0000256" key="6">
    <source>
        <dbReference type="ARBA" id="ARBA00024731"/>
    </source>
</evidence>
<dbReference type="Pfam" id="PF03764">
    <property type="entry name" value="EFG_IV"/>
    <property type="match status" value="1"/>
</dbReference>
<evidence type="ECO:0000313" key="12">
    <source>
        <dbReference type="Proteomes" id="UP000237819"/>
    </source>
</evidence>
<dbReference type="Gene3D" id="2.40.30.10">
    <property type="entry name" value="Translation factors"/>
    <property type="match status" value="1"/>
</dbReference>
<dbReference type="InterPro" id="IPR009000">
    <property type="entry name" value="Transl_B-barrel_sf"/>
</dbReference>
<protein>
    <recommendedName>
        <fullName evidence="7">Elongation factor G</fullName>
    </recommendedName>
</protein>
<dbReference type="FunFam" id="3.30.70.870:FF:000001">
    <property type="entry name" value="Elongation factor G"/>
    <property type="match status" value="1"/>
</dbReference>
<dbReference type="GO" id="GO:0003924">
    <property type="term" value="F:GTPase activity"/>
    <property type="evidence" value="ECO:0007669"/>
    <property type="project" value="InterPro"/>
</dbReference>
<dbReference type="PROSITE" id="PS51722">
    <property type="entry name" value="G_TR_2"/>
    <property type="match status" value="1"/>
</dbReference>
<comment type="function">
    <text evidence="6">Catalyzes the GTP-dependent ribosomal translocation step during translation elongation. During this step, the ribosome changes from the pre-translocational (PRE) to the post-translocational (POST) state as the newly formed A-site-bound peptidyl-tRNA and P-site-bound deacylated tRNA move to the P and E sites, respectively. Catalyzes the coordinated movement of the two tRNA molecules, the mRNA and conformational changes in the ribosome.</text>
</comment>
<keyword evidence="4" id="KW-0648">Protein biosynthesis</keyword>
<keyword evidence="3 11" id="KW-0251">Elongation factor</keyword>
<dbReference type="Gene3D" id="3.30.70.240">
    <property type="match status" value="1"/>
</dbReference>
<dbReference type="Gene3D" id="3.30.230.10">
    <property type="match status" value="1"/>
</dbReference>
<dbReference type="InterPro" id="IPR027417">
    <property type="entry name" value="P-loop_NTPase"/>
</dbReference>
<organism evidence="11 12">
    <name type="scientific">Blastopirellula marina</name>
    <dbReference type="NCBI Taxonomy" id="124"/>
    <lineage>
        <taxon>Bacteria</taxon>
        <taxon>Pseudomonadati</taxon>
        <taxon>Planctomycetota</taxon>
        <taxon>Planctomycetia</taxon>
        <taxon>Pirellulales</taxon>
        <taxon>Pirellulaceae</taxon>
        <taxon>Blastopirellula</taxon>
    </lineage>
</organism>
<dbReference type="PANTHER" id="PTHR43261">
    <property type="entry name" value="TRANSLATION ELONGATION FACTOR G-RELATED"/>
    <property type="match status" value="1"/>
</dbReference>
<dbReference type="InterPro" id="IPR004540">
    <property type="entry name" value="Transl_elong_EFG/EF2"/>
</dbReference>
<evidence type="ECO:0000256" key="5">
    <source>
        <dbReference type="ARBA" id="ARBA00023134"/>
    </source>
</evidence>
<dbReference type="Pfam" id="PF00009">
    <property type="entry name" value="GTP_EFTU"/>
    <property type="match status" value="1"/>
</dbReference>
<dbReference type="EMBL" id="PUIB01000014">
    <property type="protein sequence ID" value="PQO35525.1"/>
    <property type="molecule type" value="Genomic_DNA"/>
</dbReference>
<evidence type="ECO:0000256" key="1">
    <source>
        <dbReference type="ARBA" id="ARBA00005870"/>
    </source>
</evidence>
<dbReference type="SUPFAM" id="SSF52540">
    <property type="entry name" value="P-loop containing nucleoside triphosphate hydrolases"/>
    <property type="match status" value="1"/>
</dbReference>